<dbReference type="GO" id="GO:0016887">
    <property type="term" value="F:ATP hydrolysis activity"/>
    <property type="evidence" value="ECO:0007669"/>
    <property type="project" value="InterPro"/>
</dbReference>
<dbReference type="CDD" id="cd03224">
    <property type="entry name" value="ABC_TM1139_LivF_branched"/>
    <property type="match status" value="1"/>
</dbReference>
<dbReference type="Pfam" id="PF00005">
    <property type="entry name" value="ABC_tran"/>
    <property type="match status" value="1"/>
</dbReference>
<evidence type="ECO:0000256" key="5">
    <source>
        <dbReference type="ARBA" id="ARBA00022970"/>
    </source>
</evidence>
<keyword evidence="4" id="KW-0067">ATP-binding</keyword>
<feature type="domain" description="ABC transporter" evidence="6">
    <location>
        <begin position="3"/>
        <end position="231"/>
    </location>
</feature>
<dbReference type="OrthoDB" id="9810077at2"/>
<comment type="caution">
    <text evidence="7">The sequence shown here is derived from an EMBL/GenBank/DDBJ whole genome shotgun (WGS) entry which is preliminary data.</text>
</comment>
<dbReference type="EMBL" id="BANB01000283">
    <property type="protein sequence ID" value="GAN77313.1"/>
    <property type="molecule type" value="Genomic_DNA"/>
</dbReference>
<keyword evidence="3" id="KW-0547">Nucleotide-binding</keyword>
<evidence type="ECO:0000259" key="6">
    <source>
        <dbReference type="PROSITE" id="PS50893"/>
    </source>
</evidence>
<name>A0A0D6P7Y5_9PROT</name>
<protein>
    <submittedName>
        <fullName evidence="7">ABC transporter</fullName>
    </submittedName>
</protein>
<accession>A0A0D6P7Y5</accession>
<dbReference type="RefSeq" id="WP_048861340.1">
    <property type="nucleotide sequence ID" value="NZ_BANB01000283.1"/>
</dbReference>
<dbReference type="GO" id="GO:0005524">
    <property type="term" value="F:ATP binding"/>
    <property type="evidence" value="ECO:0007669"/>
    <property type="project" value="UniProtKB-KW"/>
</dbReference>
<dbReference type="PROSITE" id="PS50893">
    <property type="entry name" value="ABC_TRANSPORTER_2"/>
    <property type="match status" value="1"/>
</dbReference>
<organism evidence="7 8">
    <name type="scientific">Acidisphaera rubrifaciens HS-AP3</name>
    <dbReference type="NCBI Taxonomy" id="1231350"/>
    <lineage>
        <taxon>Bacteria</taxon>
        <taxon>Pseudomonadati</taxon>
        <taxon>Pseudomonadota</taxon>
        <taxon>Alphaproteobacteria</taxon>
        <taxon>Acetobacterales</taxon>
        <taxon>Acetobacteraceae</taxon>
        <taxon>Acidisphaera</taxon>
    </lineage>
</organism>
<evidence type="ECO:0000256" key="2">
    <source>
        <dbReference type="ARBA" id="ARBA00022448"/>
    </source>
</evidence>
<evidence type="ECO:0000313" key="8">
    <source>
        <dbReference type="Proteomes" id="UP000032680"/>
    </source>
</evidence>
<dbReference type="InterPro" id="IPR027417">
    <property type="entry name" value="P-loop_NTPase"/>
</dbReference>
<dbReference type="InterPro" id="IPR003593">
    <property type="entry name" value="AAA+_ATPase"/>
</dbReference>
<dbReference type="InterPro" id="IPR003439">
    <property type="entry name" value="ABC_transporter-like_ATP-bd"/>
</dbReference>
<keyword evidence="8" id="KW-1185">Reference proteome</keyword>
<proteinExistence type="inferred from homology"/>
<dbReference type="Proteomes" id="UP000032680">
    <property type="component" value="Unassembled WGS sequence"/>
</dbReference>
<evidence type="ECO:0000256" key="1">
    <source>
        <dbReference type="ARBA" id="ARBA00005417"/>
    </source>
</evidence>
<keyword evidence="5" id="KW-0029">Amino-acid transport</keyword>
<evidence type="ECO:0000256" key="3">
    <source>
        <dbReference type="ARBA" id="ARBA00022741"/>
    </source>
</evidence>
<evidence type="ECO:0000256" key="4">
    <source>
        <dbReference type="ARBA" id="ARBA00022840"/>
    </source>
</evidence>
<evidence type="ECO:0000313" key="7">
    <source>
        <dbReference type="EMBL" id="GAN77313.1"/>
    </source>
</evidence>
<dbReference type="Gene3D" id="3.40.50.300">
    <property type="entry name" value="P-loop containing nucleotide triphosphate hydrolases"/>
    <property type="match status" value="1"/>
</dbReference>
<dbReference type="GO" id="GO:0015807">
    <property type="term" value="P:L-amino acid transport"/>
    <property type="evidence" value="ECO:0007669"/>
    <property type="project" value="TreeGrafter"/>
</dbReference>
<sequence length="233" mass="24876">MSLSASGLWSGYATGDVLRDVTVRLDRGEIVGVVGRNGAGKSTLMQTIIGLLPARRGEIMLDGTALTRLPAEERARRGLGYVPQGRQVFPAMTVQENLRSGMYVGGGRRKLDFDMVYATFPVLRERARQVAGTLSGGQQEMLAIGRALIAGPAVLLLDEPSDGVQPSIVQEIGEALRTLNRTTGLSVLIVEQNLELMQRVAQRAYVLDKGAIAATLDGAQVQDSALLAGYLAI</sequence>
<dbReference type="PANTHER" id="PTHR43820">
    <property type="entry name" value="HIGH-AFFINITY BRANCHED-CHAIN AMINO ACID TRANSPORT ATP-BINDING PROTEIN LIVF"/>
    <property type="match status" value="1"/>
</dbReference>
<dbReference type="InterPro" id="IPR052156">
    <property type="entry name" value="BCAA_Transport_ATP-bd_LivF"/>
</dbReference>
<dbReference type="SUPFAM" id="SSF52540">
    <property type="entry name" value="P-loop containing nucleoside triphosphate hydrolases"/>
    <property type="match status" value="1"/>
</dbReference>
<gene>
    <name evidence="7" type="ORF">Asru_0283_02</name>
</gene>
<comment type="similarity">
    <text evidence="1">Belongs to the ABC transporter superfamily.</text>
</comment>
<dbReference type="GO" id="GO:0015658">
    <property type="term" value="F:branched-chain amino acid transmembrane transporter activity"/>
    <property type="evidence" value="ECO:0007669"/>
    <property type="project" value="TreeGrafter"/>
</dbReference>
<reference evidence="7 8" key="1">
    <citation type="submission" date="2012-11" db="EMBL/GenBank/DDBJ databases">
        <title>Whole genome sequence of Acidisphaera rubrifaciens HS-AP3.</title>
        <authorList>
            <person name="Azuma Y."/>
            <person name="Higashiura N."/>
            <person name="Hirakawa H."/>
            <person name="Matsushita K."/>
        </authorList>
    </citation>
    <scope>NUCLEOTIDE SEQUENCE [LARGE SCALE GENOMIC DNA]</scope>
    <source>
        <strain evidence="7 8">HS-AP3</strain>
    </source>
</reference>
<keyword evidence="2" id="KW-0813">Transport</keyword>
<dbReference type="SMART" id="SM00382">
    <property type="entry name" value="AAA"/>
    <property type="match status" value="1"/>
</dbReference>
<dbReference type="PANTHER" id="PTHR43820:SF4">
    <property type="entry name" value="HIGH-AFFINITY BRANCHED-CHAIN AMINO ACID TRANSPORT ATP-BINDING PROTEIN LIVF"/>
    <property type="match status" value="1"/>
</dbReference>
<dbReference type="AlphaFoldDB" id="A0A0D6P7Y5"/>